<keyword evidence="4 5" id="KW-0539">Nucleus</keyword>
<dbReference type="Gene3D" id="3.90.79.10">
    <property type="entry name" value="Nucleoside Triphosphate Pyrophosphohydrolase"/>
    <property type="match status" value="1"/>
</dbReference>
<dbReference type="EMBL" id="BNJQ01000019">
    <property type="protein sequence ID" value="GHP08133.1"/>
    <property type="molecule type" value="Genomic_DNA"/>
</dbReference>
<evidence type="ECO:0000259" key="6">
    <source>
        <dbReference type="PROSITE" id="PS51462"/>
    </source>
</evidence>
<dbReference type="Pfam" id="PF13869">
    <property type="entry name" value="NUDIX_2"/>
    <property type="match status" value="2"/>
</dbReference>
<dbReference type="PROSITE" id="PS51462">
    <property type="entry name" value="NUDIX"/>
    <property type="match status" value="1"/>
</dbReference>
<evidence type="ECO:0000313" key="8">
    <source>
        <dbReference type="Proteomes" id="UP000660262"/>
    </source>
</evidence>
<evidence type="ECO:0000313" key="7">
    <source>
        <dbReference type="EMBL" id="GHP08133.1"/>
    </source>
</evidence>
<keyword evidence="3 5" id="KW-0694">RNA-binding</keyword>
<comment type="subcellular location">
    <subcellularLocation>
        <location evidence="5">Nucleus</location>
    </subcellularLocation>
    <text evidence="5">In punctate subnuclear structures localized adjacent to nuclear speckles, called paraspeckles.</text>
</comment>
<protein>
    <recommendedName>
        <fullName evidence="5">Pre-mRNA cleavage factor Im 25 kDa subunit</fullName>
    </recommendedName>
</protein>
<gene>
    <name evidence="7" type="ORF">PPROV_000687500</name>
</gene>
<proteinExistence type="inferred from homology"/>
<dbReference type="Proteomes" id="UP000660262">
    <property type="component" value="Unassembled WGS sequence"/>
</dbReference>
<evidence type="ECO:0000256" key="1">
    <source>
        <dbReference type="ARBA" id="ARBA00009710"/>
    </source>
</evidence>
<organism evidence="7 8">
    <name type="scientific">Pycnococcus provasolii</name>
    <dbReference type="NCBI Taxonomy" id="41880"/>
    <lineage>
        <taxon>Eukaryota</taxon>
        <taxon>Viridiplantae</taxon>
        <taxon>Chlorophyta</taxon>
        <taxon>Pseudoscourfieldiophyceae</taxon>
        <taxon>Pseudoscourfieldiales</taxon>
        <taxon>Pycnococcaceae</taxon>
        <taxon>Pycnococcus</taxon>
    </lineage>
</organism>
<dbReference type="GO" id="GO:0003729">
    <property type="term" value="F:mRNA binding"/>
    <property type="evidence" value="ECO:0007669"/>
    <property type="project" value="UniProtKB-UniRule"/>
</dbReference>
<dbReference type="InterPro" id="IPR000086">
    <property type="entry name" value="NUDIX_hydrolase_dom"/>
</dbReference>
<accession>A0A830HN74</accession>
<dbReference type="AlphaFoldDB" id="A0A830HN74"/>
<dbReference type="InterPro" id="IPR016706">
    <property type="entry name" value="Cleav_polyA_spec_factor_su5"/>
</dbReference>
<evidence type="ECO:0000256" key="4">
    <source>
        <dbReference type="ARBA" id="ARBA00023242"/>
    </source>
</evidence>
<comment type="caution">
    <text evidence="7">The sequence shown here is derived from an EMBL/GenBank/DDBJ whole genome shotgun (WGS) entry which is preliminary data.</text>
</comment>
<feature type="domain" description="Nudix hydrolase" evidence="6">
    <location>
        <begin position="43"/>
        <end position="203"/>
    </location>
</feature>
<keyword evidence="2 5" id="KW-0507">mRNA processing</keyword>
<dbReference type="OrthoDB" id="277288at2759"/>
<dbReference type="PIRSF" id="PIRSF017888">
    <property type="entry name" value="CPSF-25"/>
    <property type="match status" value="1"/>
</dbReference>
<dbReference type="GO" id="GO:0031124">
    <property type="term" value="P:mRNA 3'-end processing"/>
    <property type="evidence" value="ECO:0007669"/>
    <property type="project" value="InterPro"/>
</dbReference>
<evidence type="ECO:0000256" key="5">
    <source>
        <dbReference type="PIRNR" id="PIRNR017888"/>
    </source>
</evidence>
<evidence type="ECO:0000256" key="2">
    <source>
        <dbReference type="ARBA" id="ARBA00022664"/>
    </source>
</evidence>
<evidence type="ECO:0000256" key="3">
    <source>
        <dbReference type="ARBA" id="ARBA00022884"/>
    </source>
</evidence>
<comment type="function">
    <text evidence="5">Component of the cleavage factor Im (CFIm) complex that plays a key role in pre-mRNA 3'-processing.</text>
</comment>
<reference evidence="7" key="1">
    <citation type="submission" date="2020-10" db="EMBL/GenBank/DDBJ databases">
        <title>Unveiling of a novel bifunctional photoreceptor, Dualchrome1, isolated from a cosmopolitan green alga.</title>
        <authorList>
            <person name="Suzuki S."/>
            <person name="Kawachi M."/>
        </authorList>
    </citation>
    <scope>NUCLEOTIDE SEQUENCE</scope>
    <source>
        <strain evidence="7">NIES 2893</strain>
    </source>
</reference>
<dbReference type="GO" id="GO:0005849">
    <property type="term" value="C:mRNA cleavage factor complex"/>
    <property type="evidence" value="ECO:0007669"/>
    <property type="project" value="UniProtKB-UniRule"/>
</dbReference>
<comment type="similarity">
    <text evidence="1 5">Belongs to the Nudix hydrolase family. CPSF5 subfamily.</text>
</comment>
<dbReference type="InterPro" id="IPR015797">
    <property type="entry name" value="NUDIX_hydrolase-like_dom_sf"/>
</dbReference>
<dbReference type="PANTHER" id="PTHR13047">
    <property type="entry name" value="PRE-MRNA CLEAVAGE FACTOR IM, 25KD SUBUNIT"/>
    <property type="match status" value="1"/>
</dbReference>
<comment type="subunit">
    <text evidence="5">Homodimer. Component of the cleavage factor Im (CFIm) complex.</text>
</comment>
<name>A0A830HN74_9CHLO</name>
<dbReference type="SUPFAM" id="SSF55811">
    <property type="entry name" value="Nudix"/>
    <property type="match status" value="1"/>
</dbReference>
<sequence length="230" mass="25408">MQALNVYAMENYGIGKKPALKAKDASVSQRQHRLKVAYESNGLRRVVEGVLLVHLHGHPHVLLLKENSVCRVQDNAAGPVATPADASQGPPNGTAASGVATVYTMPGGKIKSGEGEADGLARKLKHKLGPETQMLDFDFEVRPDLVLATYYRTHHFASTYYPYLPPHVSNAKEQRRLYVIPLPEKCSLAVPDDKKLMAVPLFELYQNPQKYGRVLASVPDLLSRFRLNLV</sequence>
<keyword evidence="8" id="KW-1185">Reference proteome</keyword>